<evidence type="ECO:0000256" key="1">
    <source>
        <dbReference type="SAM" id="MobiDB-lite"/>
    </source>
</evidence>
<keyword evidence="2" id="KW-1133">Transmembrane helix</keyword>
<feature type="transmembrane region" description="Helical" evidence="2">
    <location>
        <begin position="18"/>
        <end position="37"/>
    </location>
</feature>
<keyword evidence="2" id="KW-0472">Membrane</keyword>
<evidence type="ECO:0000256" key="2">
    <source>
        <dbReference type="SAM" id="Phobius"/>
    </source>
</evidence>
<reference evidence="3 4" key="1">
    <citation type="journal article" date="2020" name="G3 (Bethesda)">
        <title>Improved Reference Genome for Cyclotella cryptica CCMP332, a Model for Cell Wall Morphogenesis, Salinity Adaptation, and Lipid Production in Diatoms (Bacillariophyta).</title>
        <authorList>
            <person name="Roberts W.R."/>
            <person name="Downey K.M."/>
            <person name="Ruck E.C."/>
            <person name="Traller J.C."/>
            <person name="Alverson A.J."/>
        </authorList>
    </citation>
    <scope>NUCLEOTIDE SEQUENCE [LARGE SCALE GENOMIC DNA]</scope>
    <source>
        <strain evidence="3 4">CCMP332</strain>
    </source>
</reference>
<keyword evidence="4" id="KW-1185">Reference proteome</keyword>
<keyword evidence="2" id="KW-0812">Transmembrane</keyword>
<name>A0ABD3P320_9STRA</name>
<accession>A0ABD3P320</accession>
<proteinExistence type="predicted"/>
<gene>
    <name evidence="3" type="ORF">HJC23_005219</name>
</gene>
<feature type="transmembrane region" description="Helical" evidence="2">
    <location>
        <begin position="157"/>
        <end position="177"/>
    </location>
</feature>
<evidence type="ECO:0000313" key="4">
    <source>
        <dbReference type="Proteomes" id="UP001516023"/>
    </source>
</evidence>
<dbReference type="AlphaFoldDB" id="A0ABD3P320"/>
<sequence>MPVSSLLLKWTSYDWRDIAGFAAVSALMGVFVFYLFLTDSPGKLHDPQNPIRTIPHAYPPWSTNSTMSHRARTGSRHVLLRHILRNGHGRQGRGNDCILPAGMLGGLIFGGRAFARAADEERALDNARNYAVASPQSAGNLAEISLIDATQLRPKNMIAFLYCLAICMCYMLSFLAMPFIRRALGLPEIVLILQVLVTAGLGAGVAVQYYHIPAVVATYGNNRGLYQAYTDGVAALVSSAVWRIVGRAVEEGIQKPLDGPMDGRQWLCYSYCVAHSCELPKDLNGSWMEDELVSTGLSLEDSSVGRRRRGIHILSTSAIEFLSPARPHRAGRSLLVVDSPDEGSARHGREADLLGIDDDGSLLNHIRDTAPLDEDTSTELFADYVSFINSGMLEPRKCHITFTNSEDAGSSIRETSCFEYPESIIEDEVPNNTTNVLHGSRDNRDAKTPPPIDSFSL</sequence>
<dbReference type="EMBL" id="JABMIG020000283">
    <property type="protein sequence ID" value="KAL3782545.1"/>
    <property type="molecule type" value="Genomic_DNA"/>
</dbReference>
<evidence type="ECO:0000313" key="3">
    <source>
        <dbReference type="EMBL" id="KAL3782545.1"/>
    </source>
</evidence>
<feature type="compositionally biased region" description="Pro residues" evidence="1">
    <location>
        <begin position="448"/>
        <end position="457"/>
    </location>
</feature>
<dbReference type="Proteomes" id="UP001516023">
    <property type="component" value="Unassembled WGS sequence"/>
</dbReference>
<feature type="region of interest" description="Disordered" evidence="1">
    <location>
        <begin position="429"/>
        <end position="457"/>
    </location>
</feature>
<organism evidence="3 4">
    <name type="scientific">Cyclotella cryptica</name>
    <dbReference type="NCBI Taxonomy" id="29204"/>
    <lineage>
        <taxon>Eukaryota</taxon>
        <taxon>Sar</taxon>
        <taxon>Stramenopiles</taxon>
        <taxon>Ochrophyta</taxon>
        <taxon>Bacillariophyta</taxon>
        <taxon>Coscinodiscophyceae</taxon>
        <taxon>Thalassiosirophycidae</taxon>
        <taxon>Stephanodiscales</taxon>
        <taxon>Stephanodiscaceae</taxon>
        <taxon>Cyclotella</taxon>
    </lineage>
</organism>
<feature type="transmembrane region" description="Helical" evidence="2">
    <location>
        <begin position="189"/>
        <end position="212"/>
    </location>
</feature>
<protein>
    <submittedName>
        <fullName evidence="3">Uncharacterized protein</fullName>
    </submittedName>
</protein>
<comment type="caution">
    <text evidence="3">The sequence shown here is derived from an EMBL/GenBank/DDBJ whole genome shotgun (WGS) entry which is preliminary data.</text>
</comment>